<feature type="compositionally biased region" description="Basic and acidic residues" evidence="6">
    <location>
        <begin position="72"/>
        <end position="82"/>
    </location>
</feature>
<dbReference type="Pfam" id="PF01679">
    <property type="entry name" value="Pmp3"/>
    <property type="match status" value="1"/>
</dbReference>
<name>A0A2J6RC35_HYAVF</name>
<proteinExistence type="inferred from homology"/>
<dbReference type="Proteomes" id="UP000235786">
    <property type="component" value="Unassembled WGS sequence"/>
</dbReference>
<keyword evidence="5 7" id="KW-0472">Membrane</keyword>
<evidence type="ECO:0000256" key="2">
    <source>
        <dbReference type="ARBA" id="ARBA00009530"/>
    </source>
</evidence>
<evidence type="ECO:0000256" key="4">
    <source>
        <dbReference type="ARBA" id="ARBA00022989"/>
    </source>
</evidence>
<protein>
    <submittedName>
        <fullName evidence="8">Uncharacterized protein</fullName>
    </submittedName>
</protein>
<evidence type="ECO:0000313" key="9">
    <source>
        <dbReference type="Proteomes" id="UP000235786"/>
    </source>
</evidence>
<sequence>MIVAGPGMDCIINAILFIAGVLPGHIHGFYITCTYFRRKRKVRKGRYPGGKKAFIFSEQVWNGGASNEKVRDLLREQKRREQEEEDARLGKRGSKRSSGLGRTGSRATSGLGGEGAQGRGSMRRDDIVMYDGEERRPVERTPSVQVRPMREVSSWRR</sequence>
<comment type="subcellular location">
    <subcellularLocation>
        <location evidence="1">Membrane</location>
    </subcellularLocation>
</comment>
<evidence type="ECO:0000256" key="5">
    <source>
        <dbReference type="ARBA" id="ARBA00023136"/>
    </source>
</evidence>
<dbReference type="InterPro" id="IPR000612">
    <property type="entry name" value="PMP3"/>
</dbReference>
<gene>
    <name evidence="8" type="ORF">L207DRAFT_515800</name>
</gene>
<keyword evidence="9" id="KW-1185">Reference proteome</keyword>
<feature type="compositionally biased region" description="Basic and acidic residues" evidence="6">
    <location>
        <begin position="122"/>
        <end position="139"/>
    </location>
</feature>
<evidence type="ECO:0000313" key="8">
    <source>
        <dbReference type="EMBL" id="PMD36075.1"/>
    </source>
</evidence>
<evidence type="ECO:0000256" key="1">
    <source>
        <dbReference type="ARBA" id="ARBA00004370"/>
    </source>
</evidence>
<accession>A0A2J6RC35</accession>
<dbReference type="GO" id="GO:0016020">
    <property type="term" value="C:membrane"/>
    <property type="evidence" value="ECO:0007669"/>
    <property type="project" value="UniProtKB-SubCell"/>
</dbReference>
<keyword evidence="4 7" id="KW-1133">Transmembrane helix</keyword>
<organism evidence="8 9">
    <name type="scientific">Hyaloscypha variabilis (strain UAMH 11265 / GT02V1 / F)</name>
    <name type="common">Meliniomyces variabilis</name>
    <dbReference type="NCBI Taxonomy" id="1149755"/>
    <lineage>
        <taxon>Eukaryota</taxon>
        <taxon>Fungi</taxon>
        <taxon>Dikarya</taxon>
        <taxon>Ascomycota</taxon>
        <taxon>Pezizomycotina</taxon>
        <taxon>Leotiomycetes</taxon>
        <taxon>Helotiales</taxon>
        <taxon>Hyaloscyphaceae</taxon>
        <taxon>Hyaloscypha</taxon>
        <taxon>Hyaloscypha variabilis</taxon>
    </lineage>
</organism>
<dbReference type="OrthoDB" id="2152119at2759"/>
<feature type="transmembrane region" description="Helical" evidence="7">
    <location>
        <begin position="12"/>
        <end position="36"/>
    </location>
</feature>
<feature type="region of interest" description="Disordered" evidence="6">
    <location>
        <begin position="72"/>
        <end position="157"/>
    </location>
</feature>
<evidence type="ECO:0000256" key="3">
    <source>
        <dbReference type="ARBA" id="ARBA00022692"/>
    </source>
</evidence>
<feature type="compositionally biased region" description="Low complexity" evidence="6">
    <location>
        <begin position="96"/>
        <end position="109"/>
    </location>
</feature>
<dbReference type="EMBL" id="KZ613951">
    <property type="protein sequence ID" value="PMD36075.1"/>
    <property type="molecule type" value="Genomic_DNA"/>
</dbReference>
<keyword evidence="3 7" id="KW-0812">Transmembrane</keyword>
<comment type="similarity">
    <text evidence="2">Belongs to the UPF0057 (PMP3) family.</text>
</comment>
<feature type="compositionally biased region" description="Basic and acidic residues" evidence="6">
    <location>
        <begin position="148"/>
        <end position="157"/>
    </location>
</feature>
<reference evidence="8 9" key="1">
    <citation type="submission" date="2016-04" db="EMBL/GenBank/DDBJ databases">
        <title>A degradative enzymes factory behind the ericoid mycorrhizal symbiosis.</title>
        <authorList>
            <consortium name="DOE Joint Genome Institute"/>
            <person name="Martino E."/>
            <person name="Morin E."/>
            <person name="Grelet G."/>
            <person name="Kuo A."/>
            <person name="Kohler A."/>
            <person name="Daghino S."/>
            <person name="Barry K."/>
            <person name="Choi C."/>
            <person name="Cichocki N."/>
            <person name="Clum A."/>
            <person name="Copeland A."/>
            <person name="Hainaut M."/>
            <person name="Haridas S."/>
            <person name="Labutti K."/>
            <person name="Lindquist E."/>
            <person name="Lipzen A."/>
            <person name="Khouja H.-R."/>
            <person name="Murat C."/>
            <person name="Ohm R."/>
            <person name="Olson A."/>
            <person name="Spatafora J."/>
            <person name="Veneault-Fourrey C."/>
            <person name="Henrissat B."/>
            <person name="Grigoriev I."/>
            <person name="Martin F."/>
            <person name="Perotto S."/>
        </authorList>
    </citation>
    <scope>NUCLEOTIDE SEQUENCE [LARGE SCALE GENOMIC DNA]</scope>
    <source>
        <strain evidence="8 9">F</strain>
    </source>
</reference>
<evidence type="ECO:0000256" key="7">
    <source>
        <dbReference type="SAM" id="Phobius"/>
    </source>
</evidence>
<evidence type="ECO:0000256" key="6">
    <source>
        <dbReference type="SAM" id="MobiDB-lite"/>
    </source>
</evidence>
<dbReference type="AlphaFoldDB" id="A0A2J6RC35"/>